<keyword evidence="2" id="KW-1185">Reference proteome</keyword>
<dbReference type="Proteomes" id="UP001163046">
    <property type="component" value="Unassembled WGS sequence"/>
</dbReference>
<accession>A0A9W9YAW6</accession>
<gene>
    <name evidence="1" type="ORF">OS493_035011</name>
</gene>
<reference evidence="1" key="1">
    <citation type="submission" date="2023-01" db="EMBL/GenBank/DDBJ databases">
        <title>Genome assembly of the deep-sea coral Lophelia pertusa.</title>
        <authorList>
            <person name="Herrera S."/>
            <person name="Cordes E."/>
        </authorList>
    </citation>
    <scope>NUCLEOTIDE SEQUENCE</scope>
    <source>
        <strain evidence="1">USNM1676648</strain>
        <tissue evidence="1">Polyp</tissue>
    </source>
</reference>
<organism evidence="1 2">
    <name type="scientific">Desmophyllum pertusum</name>
    <dbReference type="NCBI Taxonomy" id="174260"/>
    <lineage>
        <taxon>Eukaryota</taxon>
        <taxon>Metazoa</taxon>
        <taxon>Cnidaria</taxon>
        <taxon>Anthozoa</taxon>
        <taxon>Hexacorallia</taxon>
        <taxon>Scleractinia</taxon>
        <taxon>Caryophylliina</taxon>
        <taxon>Caryophylliidae</taxon>
        <taxon>Desmophyllum</taxon>
    </lineage>
</organism>
<sequence length="133" mass="15810">MSQNCLLKKYPTLVYLETEVVGDYEQGYLPVEKALISFKDETAAYLISQMKHDWVHELFLYNDDLKRAKFKFGEYISHKNPVTKELDMKKTVVAVLDRLVNPHWPYLPEKTKDLGENSDRIERAWKQCPWMIR</sequence>
<evidence type="ECO:0000313" key="2">
    <source>
        <dbReference type="Proteomes" id="UP001163046"/>
    </source>
</evidence>
<name>A0A9W9YAW6_9CNID</name>
<dbReference type="EMBL" id="MU827828">
    <property type="protein sequence ID" value="KAJ7321437.1"/>
    <property type="molecule type" value="Genomic_DNA"/>
</dbReference>
<dbReference type="AlphaFoldDB" id="A0A9W9YAW6"/>
<dbReference type="OrthoDB" id="6108356at2759"/>
<evidence type="ECO:0000313" key="1">
    <source>
        <dbReference type="EMBL" id="KAJ7321437.1"/>
    </source>
</evidence>
<proteinExistence type="predicted"/>
<protein>
    <submittedName>
        <fullName evidence="1">Uncharacterized protein</fullName>
    </submittedName>
</protein>
<comment type="caution">
    <text evidence="1">The sequence shown here is derived from an EMBL/GenBank/DDBJ whole genome shotgun (WGS) entry which is preliminary data.</text>
</comment>